<sequence length="482" mass="50065">MRKSVMSVAAAVSVAVGTVVIPVASAAPGSSVNGPQEGAPLGGSSVTRDAAGFFGNTIDVSGLNPGDIIDVRHLPYHAFGFSLPLDVVQIKYRTTDAQGRATYGVTSVVKPPVPQNDRVVSFHSVYDSLNPEHSPSRAIQGDVAFGTLVDSGETAAVAGFLAQGTTVVITDIEGQNANFAAGPEYGTTTLDALRAATAEPSTGIAPDAKIGLMGYSGGAIATNWAAQLAPSYAPEINDRLVGAATGGLLVDPLHNLEYIDGSRSWAGVMAMTIIGLTRAYGVDPEPYMSDYGRDLFHRMNRTSIGEVEGMYGGMTWASLVKPEYRDPRSVPEIVDVLNKVNLGQAPDPTVPFYFGQALGGEIDGTPDGGPNIGGGDGVMVAGDNRTLARKYCEAGVPVKYDEYPVLPHTPAFAVWFPAATIWLNARFEGRPAPSTCDAIPEGNDLSPETTVPQAPADGPQAQPQGSAGFRWGLTGSSNGALG</sequence>
<evidence type="ECO:0000256" key="1">
    <source>
        <dbReference type="SAM" id="MobiDB-lite"/>
    </source>
</evidence>
<dbReference type="EMBL" id="JACHWT010000006">
    <property type="protein sequence ID" value="MBB3116331.1"/>
    <property type="molecule type" value="Genomic_DNA"/>
</dbReference>
<evidence type="ECO:0000313" key="3">
    <source>
        <dbReference type="EMBL" id="MBB3116331.1"/>
    </source>
</evidence>
<dbReference type="Proteomes" id="UP000612712">
    <property type="component" value="Unassembled WGS sequence"/>
</dbReference>
<feature type="chain" id="PRO_5034675069" description="Triacylglycerol lipase" evidence="2">
    <location>
        <begin position="27"/>
        <end position="482"/>
    </location>
</feature>
<evidence type="ECO:0000256" key="2">
    <source>
        <dbReference type="SAM" id="SignalP"/>
    </source>
</evidence>
<dbReference type="RefSeq" id="WP_232625858.1">
    <property type="nucleotide sequence ID" value="NZ_AENJ01000075.1"/>
</dbReference>
<evidence type="ECO:0008006" key="5">
    <source>
        <dbReference type="Google" id="ProtNLM"/>
    </source>
</evidence>
<dbReference type="PANTHER" id="PTHR34853:SF1">
    <property type="entry name" value="LIPASE 5"/>
    <property type="match status" value="1"/>
</dbReference>
<dbReference type="AlphaFoldDB" id="A0A8H9YA85"/>
<reference evidence="3" key="1">
    <citation type="submission" date="2020-08" db="EMBL/GenBank/DDBJ databases">
        <title>Sequencing the genomes of 1000 actinobacteria strains.</title>
        <authorList>
            <person name="Klenk H.-P."/>
        </authorList>
    </citation>
    <scope>NUCLEOTIDE SEQUENCE</scope>
    <source>
        <strain evidence="3">DSM 20582</strain>
    </source>
</reference>
<comment type="caution">
    <text evidence="3">The sequence shown here is derived from an EMBL/GenBank/DDBJ whole genome shotgun (WGS) entry which is preliminary data.</text>
</comment>
<proteinExistence type="predicted"/>
<dbReference type="GO" id="GO:0004806">
    <property type="term" value="F:triacylglycerol lipase activity"/>
    <property type="evidence" value="ECO:0007669"/>
    <property type="project" value="InterPro"/>
</dbReference>
<dbReference type="InterPro" id="IPR029058">
    <property type="entry name" value="AB_hydrolase_fold"/>
</dbReference>
<keyword evidence="2" id="KW-0732">Signal</keyword>
<evidence type="ECO:0000313" key="4">
    <source>
        <dbReference type="Proteomes" id="UP000612712"/>
    </source>
</evidence>
<dbReference type="SUPFAM" id="SSF53474">
    <property type="entry name" value="alpha/beta-Hydrolases"/>
    <property type="match status" value="1"/>
</dbReference>
<organism evidence="3 4">
    <name type="scientific">Corynebacterium bovis DSM 20582 = CIP 54.80</name>
    <dbReference type="NCBI Taxonomy" id="927655"/>
    <lineage>
        <taxon>Bacteria</taxon>
        <taxon>Bacillati</taxon>
        <taxon>Actinomycetota</taxon>
        <taxon>Actinomycetes</taxon>
        <taxon>Mycobacteriales</taxon>
        <taxon>Corynebacteriaceae</taxon>
        <taxon>Corynebacterium</taxon>
    </lineage>
</organism>
<dbReference type="PANTHER" id="PTHR34853">
    <property type="match status" value="1"/>
</dbReference>
<accession>A0A8H9YA85</accession>
<dbReference type="Gene3D" id="3.40.50.1820">
    <property type="entry name" value="alpha/beta hydrolase"/>
    <property type="match status" value="1"/>
</dbReference>
<feature type="signal peptide" evidence="2">
    <location>
        <begin position="1"/>
        <end position="26"/>
    </location>
</feature>
<dbReference type="GO" id="GO:0016042">
    <property type="term" value="P:lipid catabolic process"/>
    <property type="evidence" value="ECO:0007669"/>
    <property type="project" value="InterPro"/>
</dbReference>
<protein>
    <recommendedName>
        <fullName evidence="5">Triacylglycerol lipase</fullName>
    </recommendedName>
</protein>
<feature type="region of interest" description="Disordered" evidence="1">
    <location>
        <begin position="433"/>
        <end position="482"/>
    </location>
</feature>
<dbReference type="Pfam" id="PF03583">
    <property type="entry name" value="LIP"/>
    <property type="match status" value="1"/>
</dbReference>
<gene>
    <name evidence="3" type="ORF">FHU32_001566</name>
</gene>
<dbReference type="InterPro" id="IPR005152">
    <property type="entry name" value="Lipase_secreted"/>
</dbReference>
<name>A0A8H9YA85_9CORY</name>
<feature type="compositionally biased region" description="Low complexity" evidence="1">
    <location>
        <begin position="452"/>
        <end position="468"/>
    </location>
</feature>
<dbReference type="Gene3D" id="1.10.260.130">
    <property type="match status" value="1"/>
</dbReference>